<feature type="region of interest" description="Disordered" evidence="1">
    <location>
        <begin position="36"/>
        <end position="61"/>
    </location>
</feature>
<evidence type="ECO:0000313" key="2">
    <source>
        <dbReference type="EMBL" id="RMI47590.1"/>
    </source>
</evidence>
<sequence length="134" mass="14878">MTTPKQHRAQLWHSSGQCRTQCRTCDWAGAWQPSEAAAREEHRQHRRALGENVPPRAPSQAERLRAAEAAVERVRRLHTPAASHPVMAFITDQDEHCPTCTRDALAPVASPCPTLRALDGALPNSDYPTVQEAR</sequence>
<protein>
    <submittedName>
        <fullName evidence="2">Uncharacterized protein</fullName>
    </submittedName>
</protein>
<dbReference type="AlphaFoldDB" id="A0A3M2MEZ2"/>
<gene>
    <name evidence="2" type="ORF">EBO15_01430</name>
</gene>
<comment type="caution">
    <text evidence="2">The sequence shown here is derived from an EMBL/GenBank/DDBJ whole genome shotgun (WGS) entry which is preliminary data.</text>
</comment>
<proteinExistence type="predicted"/>
<dbReference type="RefSeq" id="WP_122192440.1">
    <property type="nucleotide sequence ID" value="NZ_JBHSKC010000016.1"/>
</dbReference>
<keyword evidence="3" id="KW-1185">Reference proteome</keyword>
<dbReference type="EMBL" id="RFFG01000002">
    <property type="protein sequence ID" value="RMI47590.1"/>
    <property type="molecule type" value="Genomic_DNA"/>
</dbReference>
<reference evidence="2 3" key="1">
    <citation type="submission" date="2018-10" db="EMBL/GenBank/DDBJ databases">
        <title>Isolation from soil.</title>
        <authorList>
            <person name="Hu J."/>
        </authorList>
    </citation>
    <scope>NUCLEOTIDE SEQUENCE [LARGE SCALE GENOMIC DNA]</scope>
    <source>
        <strain evidence="2 3">NEAU-Ht49</strain>
    </source>
</reference>
<evidence type="ECO:0000313" key="3">
    <source>
        <dbReference type="Proteomes" id="UP000282674"/>
    </source>
</evidence>
<evidence type="ECO:0000256" key="1">
    <source>
        <dbReference type="SAM" id="MobiDB-lite"/>
    </source>
</evidence>
<dbReference type="Proteomes" id="UP000282674">
    <property type="component" value="Unassembled WGS sequence"/>
</dbReference>
<name>A0A3M2MEZ2_9ACTN</name>
<organism evidence="2 3">
    <name type="scientific">Actinomadura harenae</name>
    <dbReference type="NCBI Taxonomy" id="2483351"/>
    <lineage>
        <taxon>Bacteria</taxon>
        <taxon>Bacillati</taxon>
        <taxon>Actinomycetota</taxon>
        <taxon>Actinomycetes</taxon>
        <taxon>Streptosporangiales</taxon>
        <taxon>Thermomonosporaceae</taxon>
        <taxon>Actinomadura</taxon>
    </lineage>
</organism>
<accession>A0A3M2MEZ2</accession>